<keyword evidence="2" id="KW-0812">Transmembrane</keyword>
<dbReference type="SMART" id="SM00267">
    <property type="entry name" value="GGDEF"/>
    <property type="match status" value="1"/>
</dbReference>
<dbReference type="InterPro" id="IPR029016">
    <property type="entry name" value="GAF-like_dom_sf"/>
</dbReference>
<dbReference type="SMART" id="SM00065">
    <property type="entry name" value="GAF"/>
    <property type="match status" value="1"/>
</dbReference>
<dbReference type="Gene3D" id="3.30.70.270">
    <property type="match status" value="1"/>
</dbReference>
<dbReference type="PANTHER" id="PTHR45228:SF1">
    <property type="entry name" value="CYCLIC DI-GMP PHOSPHODIESTERASE TM_0186"/>
    <property type="match status" value="1"/>
</dbReference>
<dbReference type="OrthoDB" id="9798833at2"/>
<dbReference type="CDD" id="cd01949">
    <property type="entry name" value="GGDEF"/>
    <property type="match status" value="1"/>
</dbReference>
<dbReference type="Pfam" id="PF00990">
    <property type="entry name" value="GGDEF"/>
    <property type="match status" value="1"/>
</dbReference>
<dbReference type="CDD" id="cd00130">
    <property type="entry name" value="PAS"/>
    <property type="match status" value="1"/>
</dbReference>
<evidence type="ECO:0000313" key="5">
    <source>
        <dbReference type="EMBL" id="SDM09083.1"/>
    </source>
</evidence>
<feature type="domain" description="GGDEF" evidence="3">
    <location>
        <begin position="429"/>
        <end position="562"/>
    </location>
</feature>
<evidence type="ECO:0000259" key="3">
    <source>
        <dbReference type="PROSITE" id="PS50887"/>
    </source>
</evidence>
<sequence>MKPDRSSAVRIAAAYAVAGALWIVVSDFMVGYFVSDRILRNQLEVVKGWLFIAITAAVLFRLVSLNVQALAAREESLRKQNEEIAATSEELYAAEEELRHQFDELLCRETIINRRNECLAALHEAALTMMQARAVDTLLQTVVAKMMAISGAQFGHIYLLDETGRFMQPRVVAGFPPEWVQQTVCRGEGLIGRVWAEGDIVFIPNYQQWTGRLQGQAYERLKSGIGVPLKTGGKVAGIFSMNYTTEHTVDEEERQMLVSFAELASIALENARLHEALSNSQCRSQAIIDALPDLLLRFDRQGNLLELNPGSDFAVPLFDFTDKIGRNLAELLPADKALQYQENLEQAFGTQKTQYFEYDIEINGKIQWREARIMVCGATDAVAVIRDITGRVELKNKLKYLGLHDRITGLFNRASFEDKLDQLNDNRRFPAGIIVCDIDGLKLINDTLGHQAGDRLLLNAARLIQGGFGPQELVARVGGDEFAVIVFDRDEQALEKTCHDLRSRVKQFREANTQIPISISIGLGIRSSPEQNMREVFKAADDNMYREKLHSSHSTRSAIVQTLAKAMEVRDFITDGHADRLQQVVVDLALAIGVAESKVSDLRLLARFHDIGKVGIPDHILFKPGRLTDEEFEIIKRHCEIGYRIAQASAELAPIADWILKHQEWWNGQGYPLGLEGESIPVACRILAIADAYDAMTNDRPYRQALSQGEAIAELERCSGTQFDPALVRSFRHIIERPATR</sequence>
<dbReference type="InterPro" id="IPR013656">
    <property type="entry name" value="PAS_4"/>
</dbReference>
<dbReference type="Pfam" id="PF08448">
    <property type="entry name" value="PAS_4"/>
    <property type="match status" value="1"/>
</dbReference>
<feature type="transmembrane region" description="Helical" evidence="2">
    <location>
        <begin position="12"/>
        <end position="34"/>
    </location>
</feature>
<dbReference type="Gene3D" id="3.30.450.40">
    <property type="match status" value="1"/>
</dbReference>
<dbReference type="InterPro" id="IPR043128">
    <property type="entry name" value="Rev_trsase/Diguanyl_cyclase"/>
</dbReference>
<dbReference type="EMBL" id="FNHB01000002">
    <property type="protein sequence ID" value="SDM09083.1"/>
    <property type="molecule type" value="Genomic_DNA"/>
</dbReference>
<feature type="domain" description="HD-GYP" evidence="4">
    <location>
        <begin position="552"/>
        <end position="741"/>
    </location>
</feature>
<feature type="coiled-coil region" evidence="1">
    <location>
        <begin position="70"/>
        <end position="97"/>
    </location>
</feature>
<dbReference type="InterPro" id="IPR052020">
    <property type="entry name" value="Cyclic_di-GMP/3'3'-cGAMP_PDE"/>
</dbReference>
<dbReference type="InterPro" id="IPR003018">
    <property type="entry name" value="GAF"/>
</dbReference>
<dbReference type="AlphaFoldDB" id="A0A1G9QDN5"/>
<dbReference type="SMART" id="SM00471">
    <property type="entry name" value="HDc"/>
    <property type="match status" value="1"/>
</dbReference>
<keyword evidence="6" id="KW-1185">Reference proteome</keyword>
<keyword evidence="1" id="KW-0175">Coiled coil</keyword>
<dbReference type="InterPro" id="IPR029787">
    <property type="entry name" value="Nucleotide_cyclase"/>
</dbReference>
<organism evidence="5 6">
    <name type="scientific">Dendrosporobacter quercicolus</name>
    <dbReference type="NCBI Taxonomy" id="146817"/>
    <lineage>
        <taxon>Bacteria</taxon>
        <taxon>Bacillati</taxon>
        <taxon>Bacillota</taxon>
        <taxon>Negativicutes</taxon>
        <taxon>Selenomonadales</taxon>
        <taxon>Sporomusaceae</taxon>
        <taxon>Dendrosporobacter</taxon>
    </lineage>
</organism>
<proteinExistence type="predicted"/>
<feature type="transmembrane region" description="Helical" evidence="2">
    <location>
        <begin position="49"/>
        <end position="71"/>
    </location>
</feature>
<dbReference type="InterPro" id="IPR035965">
    <property type="entry name" value="PAS-like_dom_sf"/>
</dbReference>
<dbReference type="InterPro" id="IPR003607">
    <property type="entry name" value="HD/PDEase_dom"/>
</dbReference>
<dbReference type="SUPFAM" id="SSF109604">
    <property type="entry name" value="HD-domain/PDEase-like"/>
    <property type="match status" value="1"/>
</dbReference>
<dbReference type="InterPro" id="IPR000160">
    <property type="entry name" value="GGDEF_dom"/>
</dbReference>
<dbReference type="Proteomes" id="UP000214880">
    <property type="component" value="Unassembled WGS sequence"/>
</dbReference>
<dbReference type="PROSITE" id="PS51832">
    <property type="entry name" value="HD_GYP"/>
    <property type="match status" value="1"/>
</dbReference>
<dbReference type="RefSeq" id="WP_092070328.1">
    <property type="nucleotide sequence ID" value="NZ_FNHB01000002.1"/>
</dbReference>
<accession>A0A1G9QDN5</accession>
<dbReference type="Gene3D" id="1.10.3210.10">
    <property type="entry name" value="Hypothetical protein af1432"/>
    <property type="match status" value="1"/>
</dbReference>
<dbReference type="CDD" id="cd00077">
    <property type="entry name" value="HDc"/>
    <property type="match status" value="1"/>
</dbReference>
<evidence type="ECO:0000256" key="1">
    <source>
        <dbReference type="SAM" id="Coils"/>
    </source>
</evidence>
<dbReference type="SUPFAM" id="SSF55781">
    <property type="entry name" value="GAF domain-like"/>
    <property type="match status" value="1"/>
</dbReference>
<dbReference type="Pfam" id="PF13487">
    <property type="entry name" value="HD_5"/>
    <property type="match status" value="1"/>
</dbReference>
<evidence type="ECO:0000259" key="4">
    <source>
        <dbReference type="PROSITE" id="PS51832"/>
    </source>
</evidence>
<dbReference type="SUPFAM" id="SSF55785">
    <property type="entry name" value="PYP-like sensor domain (PAS domain)"/>
    <property type="match status" value="1"/>
</dbReference>
<dbReference type="Gene3D" id="3.30.450.20">
    <property type="entry name" value="PAS domain"/>
    <property type="match status" value="1"/>
</dbReference>
<evidence type="ECO:0000256" key="2">
    <source>
        <dbReference type="SAM" id="Phobius"/>
    </source>
</evidence>
<dbReference type="STRING" id="146817.SAMN04488502_102135"/>
<evidence type="ECO:0000313" key="6">
    <source>
        <dbReference type="Proteomes" id="UP000214880"/>
    </source>
</evidence>
<name>A0A1G9QDN5_9FIRM</name>
<dbReference type="NCBIfam" id="TIGR00254">
    <property type="entry name" value="GGDEF"/>
    <property type="match status" value="1"/>
</dbReference>
<dbReference type="Pfam" id="PF13185">
    <property type="entry name" value="GAF_2"/>
    <property type="match status" value="1"/>
</dbReference>
<dbReference type="InterPro" id="IPR000014">
    <property type="entry name" value="PAS"/>
</dbReference>
<keyword evidence="2" id="KW-0472">Membrane</keyword>
<dbReference type="InterPro" id="IPR037522">
    <property type="entry name" value="HD_GYP_dom"/>
</dbReference>
<dbReference type="PANTHER" id="PTHR45228">
    <property type="entry name" value="CYCLIC DI-GMP PHOSPHODIESTERASE TM_0186-RELATED"/>
    <property type="match status" value="1"/>
</dbReference>
<gene>
    <name evidence="5" type="ORF">SAMN04488502_102135</name>
</gene>
<reference evidence="5 6" key="1">
    <citation type="submission" date="2016-10" db="EMBL/GenBank/DDBJ databases">
        <authorList>
            <person name="de Groot N.N."/>
        </authorList>
    </citation>
    <scope>NUCLEOTIDE SEQUENCE [LARGE SCALE GENOMIC DNA]</scope>
    <source>
        <strain evidence="5 6">DSM 1736</strain>
    </source>
</reference>
<keyword evidence="2" id="KW-1133">Transmembrane helix</keyword>
<dbReference type="PROSITE" id="PS50887">
    <property type="entry name" value="GGDEF"/>
    <property type="match status" value="1"/>
</dbReference>
<dbReference type="SUPFAM" id="SSF55073">
    <property type="entry name" value="Nucleotide cyclase"/>
    <property type="match status" value="1"/>
</dbReference>
<protein>
    <submittedName>
        <fullName evidence="5">Diguanylate cyclase (GGDEF) domain-containing protein</fullName>
    </submittedName>
</protein>